<organism evidence="2 3">
    <name type="scientific">Caerostris extrusa</name>
    <name type="common">Bark spider</name>
    <name type="synonym">Caerostris bankana</name>
    <dbReference type="NCBI Taxonomy" id="172846"/>
    <lineage>
        <taxon>Eukaryota</taxon>
        <taxon>Metazoa</taxon>
        <taxon>Ecdysozoa</taxon>
        <taxon>Arthropoda</taxon>
        <taxon>Chelicerata</taxon>
        <taxon>Arachnida</taxon>
        <taxon>Araneae</taxon>
        <taxon>Araneomorphae</taxon>
        <taxon>Entelegynae</taxon>
        <taxon>Araneoidea</taxon>
        <taxon>Araneidae</taxon>
        <taxon>Caerostris</taxon>
    </lineage>
</organism>
<feature type="compositionally biased region" description="Low complexity" evidence="1">
    <location>
        <begin position="85"/>
        <end position="95"/>
    </location>
</feature>
<feature type="region of interest" description="Disordered" evidence="1">
    <location>
        <begin position="1"/>
        <end position="30"/>
    </location>
</feature>
<keyword evidence="3" id="KW-1185">Reference proteome</keyword>
<evidence type="ECO:0000313" key="2">
    <source>
        <dbReference type="EMBL" id="GIY20779.1"/>
    </source>
</evidence>
<dbReference type="Proteomes" id="UP001054945">
    <property type="component" value="Unassembled WGS sequence"/>
</dbReference>
<comment type="caution">
    <text evidence="2">The sequence shown here is derived from an EMBL/GenBank/DDBJ whole genome shotgun (WGS) entry which is preliminary data.</text>
</comment>
<evidence type="ECO:0000313" key="3">
    <source>
        <dbReference type="Proteomes" id="UP001054945"/>
    </source>
</evidence>
<sequence length="131" mass="14595">MDHFGYLPDSELSMDSESQEDHADVTVAAPPKLPPIMVRYKDELKDKIAEISNQHKEDIRIKLPASSLKSSQQTLMCTEPSPDISRNNSSNTTSSLINQRPLKAVLKGLPPSALRRGSVIAHEVLPRRDYC</sequence>
<gene>
    <name evidence="2" type="ORF">CEXT_70841</name>
</gene>
<reference evidence="2 3" key="1">
    <citation type="submission" date="2021-06" db="EMBL/GenBank/DDBJ databases">
        <title>Caerostris extrusa draft genome.</title>
        <authorList>
            <person name="Kono N."/>
            <person name="Arakawa K."/>
        </authorList>
    </citation>
    <scope>NUCLEOTIDE SEQUENCE [LARGE SCALE GENOMIC DNA]</scope>
</reference>
<name>A0AAV4RFP3_CAEEX</name>
<proteinExistence type="predicted"/>
<dbReference type="EMBL" id="BPLR01007936">
    <property type="protein sequence ID" value="GIY20779.1"/>
    <property type="molecule type" value="Genomic_DNA"/>
</dbReference>
<protein>
    <submittedName>
        <fullName evidence="2">Uncharacterized protein</fullName>
    </submittedName>
</protein>
<dbReference type="AlphaFoldDB" id="A0AAV4RFP3"/>
<evidence type="ECO:0000256" key="1">
    <source>
        <dbReference type="SAM" id="MobiDB-lite"/>
    </source>
</evidence>
<feature type="region of interest" description="Disordered" evidence="1">
    <location>
        <begin position="70"/>
        <end position="96"/>
    </location>
</feature>
<accession>A0AAV4RFP3</accession>